<reference evidence="2" key="2">
    <citation type="submission" date="2015-01" db="EMBL/GenBank/DDBJ databases">
        <title>Evolutionary Origins and Diversification of the Mycorrhizal Mutualists.</title>
        <authorList>
            <consortium name="DOE Joint Genome Institute"/>
            <consortium name="Mycorrhizal Genomics Consortium"/>
            <person name="Kohler A."/>
            <person name="Kuo A."/>
            <person name="Nagy L.G."/>
            <person name="Floudas D."/>
            <person name="Copeland A."/>
            <person name="Barry K.W."/>
            <person name="Cichocki N."/>
            <person name="Veneault-Fourrey C."/>
            <person name="LaButti K."/>
            <person name="Lindquist E.A."/>
            <person name="Lipzen A."/>
            <person name="Lundell T."/>
            <person name="Morin E."/>
            <person name="Murat C."/>
            <person name="Riley R."/>
            <person name="Ohm R."/>
            <person name="Sun H."/>
            <person name="Tunlid A."/>
            <person name="Henrissat B."/>
            <person name="Grigoriev I.V."/>
            <person name="Hibbett D.S."/>
            <person name="Martin F."/>
        </authorList>
    </citation>
    <scope>NUCLEOTIDE SEQUENCE [LARGE SCALE GENOMIC DNA]</scope>
    <source>
        <strain evidence="2">Foug A</strain>
    </source>
</reference>
<organism evidence="1 2">
    <name type="scientific">Scleroderma citrinum Foug A</name>
    <dbReference type="NCBI Taxonomy" id="1036808"/>
    <lineage>
        <taxon>Eukaryota</taxon>
        <taxon>Fungi</taxon>
        <taxon>Dikarya</taxon>
        <taxon>Basidiomycota</taxon>
        <taxon>Agaricomycotina</taxon>
        <taxon>Agaricomycetes</taxon>
        <taxon>Agaricomycetidae</taxon>
        <taxon>Boletales</taxon>
        <taxon>Sclerodermatineae</taxon>
        <taxon>Sclerodermataceae</taxon>
        <taxon>Scleroderma</taxon>
    </lineage>
</organism>
<dbReference type="AlphaFoldDB" id="A0A0C3DQ93"/>
<dbReference type="EMBL" id="KN822039">
    <property type="protein sequence ID" value="KIM62830.1"/>
    <property type="molecule type" value="Genomic_DNA"/>
</dbReference>
<accession>A0A0C3DQ93</accession>
<keyword evidence="2" id="KW-1185">Reference proteome</keyword>
<proteinExistence type="predicted"/>
<evidence type="ECO:0000313" key="2">
    <source>
        <dbReference type="Proteomes" id="UP000053989"/>
    </source>
</evidence>
<sequence>MSVLLHFPCWRDKQGDSLFLLQPSKAHRNAVDSAAEDSCLSTKSNIVDNGGSIWTRLCGRRRHFESNFCHRHYCWWTFTRARACGAMASDVLSLTT</sequence>
<evidence type="ECO:0000313" key="1">
    <source>
        <dbReference type="EMBL" id="KIM62830.1"/>
    </source>
</evidence>
<dbReference type="HOGENOM" id="CLU_2360984_0_0_1"/>
<gene>
    <name evidence="1" type="ORF">SCLCIDRAFT_777105</name>
</gene>
<reference evidence="1 2" key="1">
    <citation type="submission" date="2014-04" db="EMBL/GenBank/DDBJ databases">
        <authorList>
            <consortium name="DOE Joint Genome Institute"/>
            <person name="Kuo A."/>
            <person name="Kohler A."/>
            <person name="Nagy L.G."/>
            <person name="Floudas D."/>
            <person name="Copeland A."/>
            <person name="Barry K.W."/>
            <person name="Cichocki N."/>
            <person name="Veneault-Fourrey C."/>
            <person name="LaButti K."/>
            <person name="Lindquist E.A."/>
            <person name="Lipzen A."/>
            <person name="Lundell T."/>
            <person name="Morin E."/>
            <person name="Murat C."/>
            <person name="Sun H."/>
            <person name="Tunlid A."/>
            <person name="Henrissat B."/>
            <person name="Grigoriev I.V."/>
            <person name="Hibbett D.S."/>
            <person name="Martin F."/>
            <person name="Nordberg H.P."/>
            <person name="Cantor M.N."/>
            <person name="Hua S.X."/>
        </authorList>
    </citation>
    <scope>NUCLEOTIDE SEQUENCE [LARGE SCALE GENOMIC DNA]</scope>
    <source>
        <strain evidence="1 2">Foug A</strain>
    </source>
</reference>
<protein>
    <submittedName>
        <fullName evidence="1">Uncharacterized protein</fullName>
    </submittedName>
</protein>
<dbReference type="InParanoid" id="A0A0C3DQ93"/>
<dbReference type="Proteomes" id="UP000053989">
    <property type="component" value="Unassembled WGS sequence"/>
</dbReference>
<name>A0A0C3DQ93_9AGAM</name>